<evidence type="ECO:0000259" key="17">
    <source>
        <dbReference type="Pfam" id="PF00593"/>
    </source>
</evidence>
<keyword evidence="5" id="KW-0410">Iron transport</keyword>
<dbReference type="Pfam" id="PF07715">
    <property type="entry name" value="Plug"/>
    <property type="match status" value="1"/>
</dbReference>
<dbReference type="PROSITE" id="PS52016">
    <property type="entry name" value="TONB_DEPENDENT_REC_3"/>
    <property type="match status" value="1"/>
</dbReference>
<keyword evidence="8" id="KW-0408">Iron</keyword>
<reference evidence="20" key="1">
    <citation type="journal article" date="2019" name="Int. J. Syst. Evol. Microbiol.">
        <title>The Global Catalogue of Microorganisms (GCM) 10K type strain sequencing project: providing services to taxonomists for standard genome sequencing and annotation.</title>
        <authorList>
            <consortium name="The Broad Institute Genomics Platform"/>
            <consortium name="The Broad Institute Genome Sequencing Center for Infectious Disease"/>
            <person name="Wu L."/>
            <person name="Ma J."/>
        </authorList>
    </citation>
    <scope>NUCLEOTIDE SEQUENCE [LARGE SCALE GENOMIC DNA]</scope>
    <source>
        <strain evidence="20">CCUG 61697</strain>
    </source>
</reference>
<evidence type="ECO:0000256" key="14">
    <source>
        <dbReference type="PROSITE-ProRule" id="PRU01360"/>
    </source>
</evidence>
<dbReference type="InterPro" id="IPR039426">
    <property type="entry name" value="TonB-dep_rcpt-like"/>
</dbReference>
<evidence type="ECO:0000256" key="13">
    <source>
        <dbReference type="ARBA" id="ARBA00023237"/>
    </source>
</evidence>
<evidence type="ECO:0000259" key="18">
    <source>
        <dbReference type="Pfam" id="PF07715"/>
    </source>
</evidence>
<dbReference type="PANTHER" id="PTHR32552:SF68">
    <property type="entry name" value="FERRICHROME OUTER MEMBRANE TRANSPORTER_PHAGE RECEPTOR"/>
    <property type="match status" value="1"/>
</dbReference>
<dbReference type="Pfam" id="PF00593">
    <property type="entry name" value="TonB_dep_Rec_b-barrel"/>
    <property type="match status" value="1"/>
</dbReference>
<keyword evidence="10 15" id="KW-0798">TonB box</keyword>
<dbReference type="PANTHER" id="PTHR32552">
    <property type="entry name" value="FERRICHROME IRON RECEPTOR-RELATED"/>
    <property type="match status" value="1"/>
</dbReference>
<accession>A0ABW3JB62</accession>
<evidence type="ECO:0000313" key="20">
    <source>
        <dbReference type="Proteomes" id="UP001597102"/>
    </source>
</evidence>
<protein>
    <submittedName>
        <fullName evidence="19">TonB-dependent siderophore receptor</fullName>
    </submittedName>
</protein>
<organism evidence="19 20">
    <name type="scientific">Methyloligella solikamskensis</name>
    <dbReference type="NCBI Taxonomy" id="1177756"/>
    <lineage>
        <taxon>Bacteria</taxon>
        <taxon>Pseudomonadati</taxon>
        <taxon>Pseudomonadota</taxon>
        <taxon>Alphaproteobacteria</taxon>
        <taxon>Hyphomicrobiales</taxon>
        <taxon>Hyphomicrobiaceae</taxon>
        <taxon>Methyloligella</taxon>
    </lineage>
</organism>
<sequence>MKIIDRHPLAWFVGILLASFLLFDTFGFAQEAAEAPDRTAVSEEAVSDGAEASEDEGNLSAEPVESEEAFGTGGTELPEITVQAPYEAPPAPTRPQPTAVPQISEPAVAESEADLQTSASDGAESAWGPVDGMVATRSATGIKTDTPIVEIPQSISVITAEQIEEQGSQTIAQALRYTPGVEAELWGGGFVYDEARIRGFEPLNYLDGLAVPLNQRWATPRIEPYGMERIEVLKGPSSVLYGQNSPGGIINMVSKRPTAEPFGEVVLQTGSYERLQGAFDIGGPVDKQGKFRYRMTALGRDADTVVDFSEDNEVYLAPSFEWRPSDDTSITLLTSYGKDEASFPYQFVPGQGTLLPNPNGGRLPRSRYFGDPEYDGFEREQWWVGYVAEHRVNESIQLRQNLRYTEVDMNLKALRAEGLQPDLRTLNRTAFQLESDAQNFAIDNQAQFDFNTSVLEHTVLLGVDYSNTSGSQYVGAQPSAMTIDIYAPKYGGVPDFTFFSLYDNDLNLEQAGAYAQDQITLNNWRLTLGMRHDWAKTRFDSRVTNSVTKLDDEAFSWRAGLSYLFDNGLAPYASYSTSFQPQVGVDVYGDPFDPTTGEQYEAGIKYQPPGMDALFTFAAFDITQENVITNEPATFIAYQSGEARVKGIELEARMSLTDNIDVIAGYAHLNSEYTESVNPLQIGRPLNYAADNQASAWLDYTFHKGLFAGLKIGGGVRYTGSYYVDAITINPQELPSRTLYDAAATYDLVELSRHFDGMQLQLNVTNIADEYFLTYCYTEAYCTFGEGRTVLTSLRYRW</sequence>
<evidence type="ECO:0000256" key="1">
    <source>
        <dbReference type="ARBA" id="ARBA00004571"/>
    </source>
</evidence>
<keyword evidence="20" id="KW-1185">Reference proteome</keyword>
<keyword evidence="13 14" id="KW-0998">Cell outer membrane</keyword>
<evidence type="ECO:0000256" key="6">
    <source>
        <dbReference type="ARBA" id="ARBA00022692"/>
    </source>
</evidence>
<dbReference type="InterPro" id="IPR036942">
    <property type="entry name" value="Beta-barrel_TonB_sf"/>
</dbReference>
<dbReference type="CDD" id="cd01347">
    <property type="entry name" value="ligand_gated_channel"/>
    <property type="match status" value="1"/>
</dbReference>
<evidence type="ECO:0000256" key="10">
    <source>
        <dbReference type="ARBA" id="ARBA00023077"/>
    </source>
</evidence>
<keyword evidence="6 14" id="KW-0812">Transmembrane</keyword>
<name>A0ABW3JB62_9HYPH</name>
<feature type="region of interest" description="Disordered" evidence="16">
    <location>
        <begin position="86"/>
        <end position="130"/>
    </location>
</feature>
<dbReference type="NCBIfam" id="TIGR01783">
    <property type="entry name" value="TonB-siderophor"/>
    <property type="match status" value="1"/>
</dbReference>
<comment type="similarity">
    <text evidence="2 14 15">Belongs to the TonB-dependent receptor family.</text>
</comment>
<evidence type="ECO:0000256" key="15">
    <source>
        <dbReference type="RuleBase" id="RU003357"/>
    </source>
</evidence>
<feature type="domain" description="TonB-dependent receptor plug" evidence="18">
    <location>
        <begin position="149"/>
        <end position="249"/>
    </location>
</feature>
<evidence type="ECO:0000256" key="4">
    <source>
        <dbReference type="ARBA" id="ARBA00022452"/>
    </source>
</evidence>
<keyword evidence="7" id="KW-0732">Signal</keyword>
<gene>
    <name evidence="19" type="ORF">ACFQ2F_09790</name>
</gene>
<evidence type="ECO:0000256" key="16">
    <source>
        <dbReference type="SAM" id="MobiDB-lite"/>
    </source>
</evidence>
<dbReference type="EMBL" id="JBHTJO010000001">
    <property type="protein sequence ID" value="MFD0987385.1"/>
    <property type="molecule type" value="Genomic_DNA"/>
</dbReference>
<evidence type="ECO:0000256" key="8">
    <source>
        <dbReference type="ARBA" id="ARBA00023004"/>
    </source>
</evidence>
<dbReference type="InterPro" id="IPR037066">
    <property type="entry name" value="Plug_dom_sf"/>
</dbReference>
<evidence type="ECO:0000256" key="7">
    <source>
        <dbReference type="ARBA" id="ARBA00022729"/>
    </source>
</evidence>
<dbReference type="Proteomes" id="UP001597102">
    <property type="component" value="Unassembled WGS sequence"/>
</dbReference>
<dbReference type="InterPro" id="IPR000531">
    <property type="entry name" value="Beta-barrel_TonB"/>
</dbReference>
<comment type="caution">
    <text evidence="19">The sequence shown here is derived from an EMBL/GenBank/DDBJ whole genome shotgun (WGS) entry which is preliminary data.</text>
</comment>
<keyword evidence="11 14" id="KW-0472">Membrane</keyword>
<dbReference type="Gene3D" id="2.170.130.10">
    <property type="entry name" value="TonB-dependent receptor, plug domain"/>
    <property type="match status" value="1"/>
</dbReference>
<dbReference type="SUPFAM" id="SSF56935">
    <property type="entry name" value="Porins"/>
    <property type="match status" value="1"/>
</dbReference>
<keyword evidence="3 14" id="KW-0813">Transport</keyword>
<dbReference type="Gene3D" id="2.40.170.20">
    <property type="entry name" value="TonB-dependent receptor, beta-barrel domain"/>
    <property type="match status" value="1"/>
</dbReference>
<comment type="subcellular location">
    <subcellularLocation>
        <location evidence="1 14">Cell outer membrane</location>
        <topology evidence="1 14">Multi-pass membrane protein</topology>
    </subcellularLocation>
</comment>
<keyword evidence="4 14" id="KW-1134">Transmembrane beta strand</keyword>
<evidence type="ECO:0000256" key="3">
    <source>
        <dbReference type="ARBA" id="ARBA00022448"/>
    </source>
</evidence>
<dbReference type="InterPro" id="IPR012910">
    <property type="entry name" value="Plug_dom"/>
</dbReference>
<feature type="region of interest" description="Disordered" evidence="16">
    <location>
        <begin position="34"/>
        <end position="72"/>
    </location>
</feature>
<dbReference type="RefSeq" id="WP_379089255.1">
    <property type="nucleotide sequence ID" value="NZ_JBHTJO010000001.1"/>
</dbReference>
<feature type="domain" description="TonB-dependent receptor-like beta-barrel" evidence="17">
    <location>
        <begin position="322"/>
        <end position="767"/>
    </location>
</feature>
<evidence type="ECO:0000256" key="12">
    <source>
        <dbReference type="ARBA" id="ARBA00023170"/>
    </source>
</evidence>
<evidence type="ECO:0000256" key="9">
    <source>
        <dbReference type="ARBA" id="ARBA00023065"/>
    </source>
</evidence>
<evidence type="ECO:0000313" key="19">
    <source>
        <dbReference type="EMBL" id="MFD0987385.1"/>
    </source>
</evidence>
<keyword evidence="9" id="KW-0406">Ion transport</keyword>
<evidence type="ECO:0000256" key="2">
    <source>
        <dbReference type="ARBA" id="ARBA00009810"/>
    </source>
</evidence>
<evidence type="ECO:0000256" key="11">
    <source>
        <dbReference type="ARBA" id="ARBA00023136"/>
    </source>
</evidence>
<evidence type="ECO:0000256" key="5">
    <source>
        <dbReference type="ARBA" id="ARBA00022496"/>
    </source>
</evidence>
<keyword evidence="12 19" id="KW-0675">Receptor</keyword>
<proteinExistence type="inferred from homology"/>
<dbReference type="InterPro" id="IPR010105">
    <property type="entry name" value="TonB_sidphr_rcpt"/>
</dbReference>